<feature type="domain" description="HTH merR-type" evidence="2">
    <location>
        <begin position="1"/>
        <end position="69"/>
    </location>
</feature>
<evidence type="ECO:0000256" key="1">
    <source>
        <dbReference type="ARBA" id="ARBA00023125"/>
    </source>
</evidence>
<dbReference type="EMBL" id="JBFALK010000006">
    <property type="protein sequence ID" value="MEV0969820.1"/>
    <property type="molecule type" value="Genomic_DNA"/>
</dbReference>
<gene>
    <name evidence="3" type="ORF">AB0I59_14375</name>
</gene>
<dbReference type="PROSITE" id="PS50937">
    <property type="entry name" value="HTH_MERR_2"/>
    <property type="match status" value="1"/>
</dbReference>
<keyword evidence="1" id="KW-0238">DNA-binding</keyword>
<sequence length="116" mass="13341">MTIQEAARRCGLSADTLRYYERIGLIHAVGRNGSGHRDYAEHDLEWLDFLTKLRSTGMSIADMCRYAELRRAGAHTAGERRLMLERHREKVAARIAELTQDLSALDYKIKAYRETT</sequence>
<dbReference type="PANTHER" id="PTHR30204">
    <property type="entry name" value="REDOX-CYCLING DRUG-SENSING TRANSCRIPTIONAL ACTIVATOR SOXR"/>
    <property type="match status" value="1"/>
</dbReference>
<dbReference type="InterPro" id="IPR009061">
    <property type="entry name" value="DNA-bd_dom_put_sf"/>
</dbReference>
<keyword evidence="4" id="KW-1185">Reference proteome</keyword>
<name>A0ABV3GDW7_MICGL</name>
<dbReference type="SMART" id="SM00422">
    <property type="entry name" value="HTH_MERR"/>
    <property type="match status" value="1"/>
</dbReference>
<organism evidence="3 4">
    <name type="scientific">Microtetraspora glauca</name>
    <dbReference type="NCBI Taxonomy" id="1996"/>
    <lineage>
        <taxon>Bacteria</taxon>
        <taxon>Bacillati</taxon>
        <taxon>Actinomycetota</taxon>
        <taxon>Actinomycetes</taxon>
        <taxon>Streptosporangiales</taxon>
        <taxon>Streptosporangiaceae</taxon>
        <taxon>Microtetraspora</taxon>
    </lineage>
</organism>
<protein>
    <submittedName>
        <fullName evidence="3">MerR family transcriptional regulator</fullName>
    </submittedName>
</protein>
<dbReference type="Proteomes" id="UP001551675">
    <property type="component" value="Unassembled WGS sequence"/>
</dbReference>
<dbReference type="PANTHER" id="PTHR30204:SF98">
    <property type="entry name" value="HTH-TYPE TRANSCRIPTIONAL REGULATOR ADHR"/>
    <property type="match status" value="1"/>
</dbReference>
<dbReference type="PRINTS" id="PR00040">
    <property type="entry name" value="HTHMERR"/>
</dbReference>
<evidence type="ECO:0000313" key="3">
    <source>
        <dbReference type="EMBL" id="MEV0969820.1"/>
    </source>
</evidence>
<evidence type="ECO:0000259" key="2">
    <source>
        <dbReference type="PROSITE" id="PS50937"/>
    </source>
</evidence>
<dbReference type="SUPFAM" id="SSF46955">
    <property type="entry name" value="Putative DNA-binding domain"/>
    <property type="match status" value="1"/>
</dbReference>
<evidence type="ECO:0000313" key="4">
    <source>
        <dbReference type="Proteomes" id="UP001551675"/>
    </source>
</evidence>
<dbReference type="InterPro" id="IPR000551">
    <property type="entry name" value="MerR-type_HTH_dom"/>
</dbReference>
<dbReference type="Pfam" id="PF13411">
    <property type="entry name" value="MerR_1"/>
    <property type="match status" value="1"/>
</dbReference>
<comment type="caution">
    <text evidence="3">The sequence shown here is derived from an EMBL/GenBank/DDBJ whole genome shotgun (WGS) entry which is preliminary data.</text>
</comment>
<proteinExistence type="predicted"/>
<dbReference type="RefSeq" id="WP_061254951.1">
    <property type="nucleotide sequence ID" value="NZ_JBFALK010000006.1"/>
</dbReference>
<reference evidence="3 4" key="1">
    <citation type="submission" date="2024-06" db="EMBL/GenBank/DDBJ databases">
        <title>The Natural Products Discovery Center: Release of the First 8490 Sequenced Strains for Exploring Actinobacteria Biosynthetic Diversity.</title>
        <authorList>
            <person name="Kalkreuter E."/>
            <person name="Kautsar S.A."/>
            <person name="Yang D."/>
            <person name="Bader C.D."/>
            <person name="Teijaro C.N."/>
            <person name="Fluegel L."/>
            <person name="Davis C.M."/>
            <person name="Simpson J.R."/>
            <person name="Lauterbach L."/>
            <person name="Steele A.D."/>
            <person name="Gui C."/>
            <person name="Meng S."/>
            <person name="Li G."/>
            <person name="Viehrig K."/>
            <person name="Ye F."/>
            <person name="Su P."/>
            <person name="Kiefer A.F."/>
            <person name="Nichols A."/>
            <person name="Cepeda A.J."/>
            <person name="Yan W."/>
            <person name="Fan B."/>
            <person name="Jiang Y."/>
            <person name="Adhikari A."/>
            <person name="Zheng C.-J."/>
            <person name="Schuster L."/>
            <person name="Cowan T.M."/>
            <person name="Smanski M.J."/>
            <person name="Chevrette M.G."/>
            <person name="De Carvalho L.P.S."/>
            <person name="Shen B."/>
        </authorList>
    </citation>
    <scope>NUCLEOTIDE SEQUENCE [LARGE SCALE GENOMIC DNA]</scope>
    <source>
        <strain evidence="3 4">NPDC050100</strain>
    </source>
</reference>
<dbReference type="Gene3D" id="1.10.1660.10">
    <property type="match status" value="1"/>
</dbReference>
<dbReference type="InterPro" id="IPR047057">
    <property type="entry name" value="MerR_fam"/>
</dbReference>
<dbReference type="CDD" id="cd01109">
    <property type="entry name" value="HTH_YyaN"/>
    <property type="match status" value="1"/>
</dbReference>
<accession>A0ABV3GDW7</accession>